<dbReference type="GO" id="GO:0004534">
    <property type="term" value="F:5'-3' RNA exonuclease activity"/>
    <property type="evidence" value="ECO:0007669"/>
    <property type="project" value="TreeGrafter"/>
</dbReference>
<dbReference type="GO" id="GO:0035312">
    <property type="term" value="F:5'-3' DNA exonuclease activity"/>
    <property type="evidence" value="ECO:0007669"/>
    <property type="project" value="TreeGrafter"/>
</dbReference>
<dbReference type="PANTHER" id="PTHR42924">
    <property type="entry name" value="EXONUCLEASE"/>
    <property type="match status" value="1"/>
</dbReference>
<dbReference type="InterPro" id="IPR003141">
    <property type="entry name" value="Pol/His_phosphatase_N"/>
</dbReference>
<dbReference type="OrthoDB" id="50465at2157"/>
<dbReference type="Gene3D" id="3.20.20.140">
    <property type="entry name" value="Metal-dependent hydrolases"/>
    <property type="match status" value="1"/>
</dbReference>
<organism evidence="2 3">
    <name type="scientific">Methanocalculus chunghsingensis</name>
    <dbReference type="NCBI Taxonomy" id="156457"/>
    <lineage>
        <taxon>Archaea</taxon>
        <taxon>Methanobacteriati</taxon>
        <taxon>Methanobacteriota</taxon>
        <taxon>Stenosarchaea group</taxon>
        <taxon>Methanomicrobia</taxon>
        <taxon>Methanomicrobiales</taxon>
        <taxon>Methanocalculaceae</taxon>
        <taxon>Methanocalculus</taxon>
    </lineage>
</organism>
<sequence length="225" mass="24845">MTLRCDLHIHTNHSRDGESSVEEVVRRAEETGLDVIAITDHDTVTGALYAMTVPTSIIIIPGIEVSTKQGHLLVLGVREVIPPGLGVRETIEIAHSMGGVTILPHPFHMWRHGVGLKLKEAILLVDAVEAFNSRYIVGAANRKAAMMARRYGKPCIGGSDAHHWRYVGYGTTIIDAEPSIDAILTAIREGKTIASCRMTPLRTYTRQSLRSTWGRLKRRIPNLKL</sequence>
<dbReference type="InterPro" id="IPR016195">
    <property type="entry name" value="Pol/histidinol_Pase-like"/>
</dbReference>
<comment type="caution">
    <text evidence="2">The sequence shown here is derived from an EMBL/GenBank/DDBJ whole genome shotgun (WGS) entry which is preliminary data.</text>
</comment>
<dbReference type="Pfam" id="PF13263">
    <property type="entry name" value="PHP_C"/>
    <property type="match status" value="1"/>
</dbReference>
<feature type="domain" description="Polymerase/histidinol phosphatase N-terminal" evidence="1">
    <location>
        <begin position="5"/>
        <end position="69"/>
    </location>
</feature>
<protein>
    <submittedName>
        <fullName evidence="2">Histidinol phosphatase</fullName>
    </submittedName>
</protein>
<dbReference type="AlphaFoldDB" id="A0A8J7W985"/>
<dbReference type="SMART" id="SM00481">
    <property type="entry name" value="POLIIIAc"/>
    <property type="match status" value="1"/>
</dbReference>
<dbReference type="InterPro" id="IPR004013">
    <property type="entry name" value="PHP_dom"/>
</dbReference>
<proteinExistence type="predicted"/>
<evidence type="ECO:0000313" key="2">
    <source>
        <dbReference type="EMBL" id="MBR1369833.1"/>
    </source>
</evidence>
<dbReference type="Proteomes" id="UP000730161">
    <property type="component" value="Unassembled WGS sequence"/>
</dbReference>
<dbReference type="InterPro" id="IPR052018">
    <property type="entry name" value="PHP_domain"/>
</dbReference>
<reference evidence="2" key="1">
    <citation type="submission" date="2014-12" db="EMBL/GenBank/DDBJ databases">
        <authorList>
            <person name="Huang H.-H."/>
            <person name="Chen S.-C."/>
            <person name="Lai M.-C."/>
        </authorList>
    </citation>
    <scope>NUCLEOTIDE SEQUENCE</scope>
    <source>
        <strain evidence="2">K1F9705b</strain>
    </source>
</reference>
<keyword evidence="3" id="KW-1185">Reference proteome</keyword>
<dbReference type="Pfam" id="PF02811">
    <property type="entry name" value="PHP"/>
    <property type="match status" value="1"/>
</dbReference>
<dbReference type="EMBL" id="JWHL01000021">
    <property type="protein sequence ID" value="MBR1369833.1"/>
    <property type="molecule type" value="Genomic_DNA"/>
</dbReference>
<evidence type="ECO:0000313" key="3">
    <source>
        <dbReference type="Proteomes" id="UP000730161"/>
    </source>
</evidence>
<accession>A0A8J7W985</accession>
<dbReference type="CDD" id="cd07432">
    <property type="entry name" value="PHP_HisPPase"/>
    <property type="match status" value="1"/>
</dbReference>
<dbReference type="SUPFAM" id="SSF89550">
    <property type="entry name" value="PHP domain-like"/>
    <property type="match status" value="1"/>
</dbReference>
<dbReference type="RefSeq" id="WP_211531584.1">
    <property type="nucleotide sequence ID" value="NZ_JWHL01000021.1"/>
</dbReference>
<dbReference type="PANTHER" id="PTHR42924:SF3">
    <property type="entry name" value="POLYMERASE_HISTIDINOL PHOSPHATASE N-TERMINAL DOMAIN-CONTAINING PROTEIN"/>
    <property type="match status" value="1"/>
</dbReference>
<dbReference type="NCBIfam" id="NF038032">
    <property type="entry name" value="CehA_McbA_metalo"/>
    <property type="match status" value="1"/>
</dbReference>
<name>A0A8J7W985_9EURY</name>
<gene>
    <name evidence="2" type="ORF">RJ53_10230</name>
</gene>
<evidence type="ECO:0000259" key="1">
    <source>
        <dbReference type="SMART" id="SM00481"/>
    </source>
</evidence>